<dbReference type="OrthoDB" id="7576381at2"/>
<dbReference type="EMBL" id="CP018154">
    <property type="protein sequence ID" value="APG62099.1"/>
    <property type="molecule type" value="Genomic_DNA"/>
</dbReference>
<dbReference type="Proteomes" id="UP000242561">
    <property type="component" value="Chromosome"/>
</dbReference>
<keyword evidence="1" id="KW-0732">Signal</keyword>
<sequence length="180" mass="19304">MWDRKLPILRQSYCTAFVLAGALLLANLPAISSAHAQSMGTSRTTVVKPLSIVSINDLSFGRIIPGTANSNIRIDEDNGNINIASGNATLAGGTVSRGEFTIVADPNTQVRITLPNRTFLNNNSGPQQMRVNRFRLDGPRNRNIGASGTLNFAIGAQLRVGANQAQGIYTGTFDVTVDYR</sequence>
<dbReference type="KEGG" id="sphl:LPB140_03940"/>
<evidence type="ECO:0008006" key="4">
    <source>
        <dbReference type="Google" id="ProtNLM"/>
    </source>
</evidence>
<gene>
    <name evidence="2" type="ORF">LPB140_03940</name>
</gene>
<dbReference type="STRING" id="1913578.LPB140_03940"/>
<feature type="chain" id="PRO_5012746938" description="DUF4402 domain-containing protein" evidence="1">
    <location>
        <begin position="37"/>
        <end position="180"/>
    </location>
</feature>
<evidence type="ECO:0000313" key="3">
    <source>
        <dbReference type="Proteomes" id="UP000242561"/>
    </source>
</evidence>
<dbReference type="InterPro" id="IPR025514">
    <property type="entry name" value="DUF4402"/>
</dbReference>
<accession>A0A1L3JAF4</accession>
<dbReference type="Pfam" id="PF14352">
    <property type="entry name" value="DUF4402"/>
    <property type="match status" value="1"/>
</dbReference>
<reference evidence="2 3" key="1">
    <citation type="submission" date="2016-11" db="EMBL/GenBank/DDBJ databases">
        <title>Sphingorhabdus sp. LPB0140, isolated from marine environment.</title>
        <authorList>
            <person name="Kim E."/>
            <person name="Yi H."/>
        </authorList>
    </citation>
    <scope>NUCLEOTIDE SEQUENCE [LARGE SCALE GENOMIC DNA]</scope>
    <source>
        <strain evidence="2 3">LPB0140</strain>
    </source>
</reference>
<evidence type="ECO:0000313" key="2">
    <source>
        <dbReference type="EMBL" id="APG62099.1"/>
    </source>
</evidence>
<name>A0A1L3JAF4_9SPHN</name>
<organism evidence="2 3">
    <name type="scientific">Sphingorhabdus lutea</name>
    <dbReference type="NCBI Taxonomy" id="1913578"/>
    <lineage>
        <taxon>Bacteria</taxon>
        <taxon>Pseudomonadati</taxon>
        <taxon>Pseudomonadota</taxon>
        <taxon>Alphaproteobacteria</taxon>
        <taxon>Sphingomonadales</taxon>
        <taxon>Sphingomonadaceae</taxon>
        <taxon>Sphingorhabdus</taxon>
    </lineage>
</organism>
<keyword evidence="3" id="KW-1185">Reference proteome</keyword>
<dbReference type="AlphaFoldDB" id="A0A1L3JAF4"/>
<dbReference type="RefSeq" id="WP_072558749.1">
    <property type="nucleotide sequence ID" value="NZ_CP018154.1"/>
</dbReference>
<protein>
    <recommendedName>
        <fullName evidence="4">DUF4402 domain-containing protein</fullName>
    </recommendedName>
</protein>
<proteinExistence type="predicted"/>
<feature type="signal peptide" evidence="1">
    <location>
        <begin position="1"/>
        <end position="36"/>
    </location>
</feature>
<evidence type="ECO:0000256" key="1">
    <source>
        <dbReference type="SAM" id="SignalP"/>
    </source>
</evidence>